<protein>
    <submittedName>
        <fullName evidence="2">Uncharacterized protein</fullName>
    </submittedName>
</protein>
<dbReference type="Proteomes" id="UP000004474">
    <property type="component" value="Unassembled WGS sequence"/>
</dbReference>
<name>K1DV69_9MICO</name>
<proteinExistence type="predicted"/>
<accession>K1DV69</accession>
<reference evidence="2 3" key="1">
    <citation type="journal article" date="2012" name="J. Bacteriol.">
        <title>Genome Sequence of Janibacter hoylei MTCC8307, Isolated from the Stratospheric Air.</title>
        <authorList>
            <person name="Pawar S.P."/>
            <person name="Dhotre D.P."/>
            <person name="Shetty S.A."/>
            <person name="Chowdhury S.P."/>
            <person name="Chaudhari B.L."/>
            <person name="Shouche Y.S."/>
        </authorList>
    </citation>
    <scope>NUCLEOTIDE SEQUENCE [LARGE SCALE GENOMIC DNA]</scope>
    <source>
        <strain evidence="2 3">PVAS-1</strain>
    </source>
</reference>
<dbReference type="AlphaFoldDB" id="K1DV69"/>
<dbReference type="EMBL" id="ALWX01000060">
    <property type="protein sequence ID" value="EKA60415.1"/>
    <property type="molecule type" value="Genomic_DNA"/>
</dbReference>
<evidence type="ECO:0000256" key="1">
    <source>
        <dbReference type="SAM" id="MobiDB-lite"/>
    </source>
</evidence>
<dbReference type="eggNOG" id="ENOG5032S7P">
    <property type="taxonomic scope" value="Bacteria"/>
</dbReference>
<dbReference type="PATRIC" id="fig|1210046.3.peg.2508"/>
<evidence type="ECO:0000313" key="2">
    <source>
        <dbReference type="EMBL" id="EKA60415.1"/>
    </source>
</evidence>
<dbReference type="STRING" id="1210046.B277_13074"/>
<evidence type="ECO:0000313" key="3">
    <source>
        <dbReference type="Proteomes" id="UP000004474"/>
    </source>
</evidence>
<feature type="compositionally biased region" description="Basic residues" evidence="1">
    <location>
        <begin position="257"/>
        <end position="266"/>
    </location>
</feature>
<dbReference type="RefSeq" id="WP_007928787.1">
    <property type="nucleotide sequence ID" value="NZ_ALWX01000060.1"/>
</dbReference>
<gene>
    <name evidence="2" type="ORF">B277_13074</name>
</gene>
<feature type="region of interest" description="Disordered" evidence="1">
    <location>
        <begin position="245"/>
        <end position="266"/>
    </location>
</feature>
<dbReference type="OrthoDB" id="3541690at2"/>
<organism evidence="2 3">
    <name type="scientific">Janibacter hoylei PVAS-1</name>
    <dbReference type="NCBI Taxonomy" id="1210046"/>
    <lineage>
        <taxon>Bacteria</taxon>
        <taxon>Bacillati</taxon>
        <taxon>Actinomycetota</taxon>
        <taxon>Actinomycetes</taxon>
        <taxon>Micrococcales</taxon>
        <taxon>Intrasporangiaceae</taxon>
        <taxon>Janibacter</taxon>
    </lineage>
</organism>
<sequence>MELSEAVTDVYAAPLADFVATRTRWVTAAKDEGDADLAAAIKALRKPTVPAHLVNVVAREEPQVVAALLALGERMRAAQASGDGAALAAARPERRECIDAFVAAAGRAAHEHGLGWSAGVQDSVAATAVAALADEASGTAVASGQLLRPLAYAGFGEVELDDAVATPLRLLPPLPDDPGDDTEEVSAEERARQAALEAARDRLRDVERELAAARLAESEARAALVAARDRTKDLETRVAREADEVVRLETRPGAGRARQRPRSAGS</sequence>
<comment type="caution">
    <text evidence="2">The sequence shown here is derived from an EMBL/GenBank/DDBJ whole genome shotgun (WGS) entry which is preliminary data.</text>
</comment>